<dbReference type="PANTHER" id="PTHR43814:SF1">
    <property type="entry name" value="ARGININOSUCCINATE LYASE"/>
    <property type="match status" value="1"/>
</dbReference>
<name>A0A7R8ZY99_9CRUS</name>
<dbReference type="OrthoDB" id="6356379at2759"/>
<dbReference type="PANTHER" id="PTHR43814">
    <property type="entry name" value="ARGININOSUCCINATE LYASE"/>
    <property type="match status" value="1"/>
</dbReference>
<dbReference type="Gene3D" id="1.10.275.10">
    <property type="entry name" value="Fumarase/aspartase (N-terminal domain)"/>
    <property type="match status" value="2"/>
</dbReference>
<dbReference type="GO" id="GO:0042450">
    <property type="term" value="P:L-arginine biosynthetic process via ornithine"/>
    <property type="evidence" value="ECO:0007669"/>
    <property type="project" value="InterPro"/>
</dbReference>
<dbReference type="SUPFAM" id="SSF48557">
    <property type="entry name" value="L-aspartase-like"/>
    <property type="match status" value="1"/>
</dbReference>
<sequence>MKLWDKGFNVNEKIEQFTVGKDRELDAYLAYYDVLGTKAHANMLCSVGLLSEEENKSVQAALVNFEALTLQDDFLIEEDYEDIHSFAENLMLDLYYFGAAYEFADQNPLGSGAGYGSSFPLDREQTTKELGFKNMLIASTSAQILRGKLERSIAVMLN</sequence>
<dbReference type="InterPro" id="IPR008948">
    <property type="entry name" value="L-Aspartase-like"/>
</dbReference>
<dbReference type="InterPro" id="IPR024083">
    <property type="entry name" value="Fumarase/histidase_N"/>
</dbReference>
<proteinExistence type="predicted"/>
<reference evidence="1" key="1">
    <citation type="submission" date="2020-11" db="EMBL/GenBank/DDBJ databases">
        <authorList>
            <person name="Tran Van P."/>
        </authorList>
    </citation>
    <scope>NUCLEOTIDE SEQUENCE</scope>
</reference>
<dbReference type="AlphaFoldDB" id="A0A7R8ZY99"/>
<protein>
    <submittedName>
        <fullName evidence="1">Uncharacterized protein</fullName>
    </submittedName>
</protein>
<dbReference type="InterPro" id="IPR009049">
    <property type="entry name" value="Argininosuccinate_lyase"/>
</dbReference>
<gene>
    <name evidence="1" type="ORF">CTOB1V02_LOCUS14089</name>
</gene>
<dbReference type="GO" id="GO:0004056">
    <property type="term" value="F:argininosuccinate lyase activity"/>
    <property type="evidence" value="ECO:0007669"/>
    <property type="project" value="InterPro"/>
</dbReference>
<organism evidence="1">
    <name type="scientific">Cyprideis torosa</name>
    <dbReference type="NCBI Taxonomy" id="163714"/>
    <lineage>
        <taxon>Eukaryota</taxon>
        <taxon>Metazoa</taxon>
        <taxon>Ecdysozoa</taxon>
        <taxon>Arthropoda</taxon>
        <taxon>Crustacea</taxon>
        <taxon>Oligostraca</taxon>
        <taxon>Ostracoda</taxon>
        <taxon>Podocopa</taxon>
        <taxon>Podocopida</taxon>
        <taxon>Cytherocopina</taxon>
        <taxon>Cytheroidea</taxon>
        <taxon>Cytherideidae</taxon>
        <taxon>Cyprideis</taxon>
    </lineage>
</organism>
<dbReference type="EMBL" id="OB677762">
    <property type="protein sequence ID" value="CAD7236274.1"/>
    <property type="molecule type" value="Genomic_DNA"/>
</dbReference>
<accession>A0A7R8ZY99</accession>
<dbReference type="GO" id="GO:0005829">
    <property type="term" value="C:cytosol"/>
    <property type="evidence" value="ECO:0007669"/>
    <property type="project" value="TreeGrafter"/>
</dbReference>
<feature type="non-terminal residue" evidence="1">
    <location>
        <position position="158"/>
    </location>
</feature>
<evidence type="ECO:0000313" key="1">
    <source>
        <dbReference type="EMBL" id="CAD7236274.1"/>
    </source>
</evidence>